<dbReference type="Pfam" id="PF04055">
    <property type="entry name" value="Radical_SAM"/>
    <property type="match status" value="1"/>
</dbReference>
<proteinExistence type="predicted"/>
<dbReference type="AlphaFoldDB" id="A0A1W1YHT2"/>
<name>A0A1W1YHT2_9BACT</name>
<keyword evidence="5" id="KW-0547">Nucleotide-binding</keyword>
<keyword evidence="7" id="KW-0411">Iron-sulfur</keyword>
<feature type="domain" description="Radical SAM core" evidence="11">
    <location>
        <begin position="16"/>
        <end position="242"/>
    </location>
</feature>
<dbReference type="InterPro" id="IPR007197">
    <property type="entry name" value="rSAM"/>
</dbReference>
<evidence type="ECO:0000313" key="13">
    <source>
        <dbReference type="Proteomes" id="UP000192418"/>
    </source>
</evidence>
<dbReference type="Gene3D" id="3.20.20.70">
    <property type="entry name" value="Aldolase class I"/>
    <property type="match status" value="1"/>
</dbReference>
<dbReference type="GO" id="GO:0051539">
    <property type="term" value="F:4 iron, 4 sulfur cluster binding"/>
    <property type="evidence" value="ECO:0007669"/>
    <property type="project" value="UniProtKB-KW"/>
</dbReference>
<accession>A0A1W1YHT2</accession>
<dbReference type="InterPro" id="IPR050105">
    <property type="entry name" value="MoCo_biosynth_MoaA/MoaC"/>
</dbReference>
<evidence type="ECO:0000256" key="2">
    <source>
        <dbReference type="ARBA" id="ARBA00022485"/>
    </source>
</evidence>
<keyword evidence="4" id="KW-0479">Metal-binding</keyword>
<dbReference type="PROSITE" id="PS51918">
    <property type="entry name" value="RADICAL_SAM"/>
    <property type="match status" value="1"/>
</dbReference>
<dbReference type="SFLD" id="SFLDG01383">
    <property type="entry name" value="cyclic_pyranopterin_phosphate"/>
    <property type="match status" value="1"/>
</dbReference>
<evidence type="ECO:0000256" key="5">
    <source>
        <dbReference type="ARBA" id="ARBA00022741"/>
    </source>
</evidence>
<dbReference type="Pfam" id="PF06463">
    <property type="entry name" value="Mob_synth_C"/>
    <property type="match status" value="1"/>
</dbReference>
<dbReference type="CDD" id="cd01335">
    <property type="entry name" value="Radical_SAM"/>
    <property type="match status" value="1"/>
</dbReference>
<keyword evidence="8" id="KW-0342">GTP-binding</keyword>
<evidence type="ECO:0000256" key="3">
    <source>
        <dbReference type="ARBA" id="ARBA00022691"/>
    </source>
</evidence>
<reference evidence="12 13" key="1">
    <citation type="submission" date="2017-04" db="EMBL/GenBank/DDBJ databases">
        <authorList>
            <person name="Afonso C.L."/>
            <person name="Miller P.J."/>
            <person name="Scott M.A."/>
            <person name="Spackman E."/>
            <person name="Goraichik I."/>
            <person name="Dimitrov K.M."/>
            <person name="Suarez D.L."/>
            <person name="Swayne D.E."/>
        </authorList>
    </citation>
    <scope>NUCLEOTIDE SEQUENCE [LARGE SCALE GENOMIC DNA]</scope>
    <source>
        <strain evidence="12 13">DSM 3385</strain>
    </source>
</reference>
<dbReference type="GO" id="GO:0006777">
    <property type="term" value="P:Mo-molybdopterin cofactor biosynthetic process"/>
    <property type="evidence" value="ECO:0007669"/>
    <property type="project" value="UniProtKB-KW"/>
</dbReference>
<evidence type="ECO:0000256" key="7">
    <source>
        <dbReference type="ARBA" id="ARBA00023014"/>
    </source>
</evidence>
<keyword evidence="10" id="KW-0456">Lyase</keyword>
<dbReference type="SFLD" id="SFLDG01386">
    <property type="entry name" value="main_SPASM_domain-containing"/>
    <property type="match status" value="1"/>
</dbReference>
<dbReference type="SFLD" id="SFLDG01067">
    <property type="entry name" value="SPASM/twitch_domain_containing"/>
    <property type="match status" value="1"/>
</dbReference>
<dbReference type="InterPro" id="IPR040064">
    <property type="entry name" value="MoaA-like"/>
</dbReference>
<dbReference type="EMBL" id="FWXY01000001">
    <property type="protein sequence ID" value="SMC35719.1"/>
    <property type="molecule type" value="Genomic_DNA"/>
</dbReference>
<dbReference type="STRING" id="1121400.SAMN02746065_10137"/>
<keyword evidence="6" id="KW-0408">Iron</keyword>
<dbReference type="SMART" id="SM00729">
    <property type="entry name" value="Elp3"/>
    <property type="match status" value="1"/>
</dbReference>
<keyword evidence="3" id="KW-0949">S-adenosyl-L-methionine</keyword>
<evidence type="ECO:0000313" key="12">
    <source>
        <dbReference type="EMBL" id="SMC35719.1"/>
    </source>
</evidence>
<evidence type="ECO:0000256" key="9">
    <source>
        <dbReference type="ARBA" id="ARBA00023150"/>
    </source>
</evidence>
<dbReference type="SUPFAM" id="SSF102114">
    <property type="entry name" value="Radical SAM enzymes"/>
    <property type="match status" value="1"/>
</dbReference>
<evidence type="ECO:0000259" key="11">
    <source>
        <dbReference type="PROSITE" id="PS51918"/>
    </source>
</evidence>
<dbReference type="RefSeq" id="WP_084066366.1">
    <property type="nucleotide sequence ID" value="NZ_FWXY01000001.1"/>
</dbReference>
<protein>
    <submittedName>
        <fullName evidence="12">Cyclic pyranopterin monophosphate synthase subunit MoaA</fullName>
    </submittedName>
</protein>
<dbReference type="InterPro" id="IPR010505">
    <property type="entry name" value="MoaA_twitch"/>
</dbReference>
<keyword evidence="9" id="KW-0501">Molybdenum cofactor biosynthesis</keyword>
<dbReference type="SFLD" id="SFLDS00029">
    <property type="entry name" value="Radical_SAM"/>
    <property type="match status" value="1"/>
</dbReference>
<evidence type="ECO:0000256" key="6">
    <source>
        <dbReference type="ARBA" id="ARBA00023004"/>
    </source>
</evidence>
<dbReference type="PANTHER" id="PTHR22960:SF0">
    <property type="entry name" value="MOLYBDENUM COFACTOR BIOSYNTHESIS PROTEIN 1"/>
    <property type="match status" value="1"/>
</dbReference>
<dbReference type="CDD" id="cd21117">
    <property type="entry name" value="Twitch_MoaA"/>
    <property type="match status" value="1"/>
</dbReference>
<dbReference type="PANTHER" id="PTHR22960">
    <property type="entry name" value="MOLYBDOPTERIN COFACTOR SYNTHESIS PROTEIN A"/>
    <property type="match status" value="1"/>
</dbReference>
<keyword evidence="2" id="KW-0004">4Fe-4S</keyword>
<gene>
    <name evidence="12" type="ORF">SAMN02746065_10137</name>
</gene>
<dbReference type="GO" id="GO:0046872">
    <property type="term" value="F:metal ion binding"/>
    <property type="evidence" value="ECO:0007669"/>
    <property type="project" value="UniProtKB-KW"/>
</dbReference>
<dbReference type="InterPro" id="IPR013483">
    <property type="entry name" value="MoaA"/>
</dbReference>
<dbReference type="GO" id="GO:0061798">
    <property type="term" value="F:GTP 3',8'-cyclase activity"/>
    <property type="evidence" value="ECO:0007669"/>
    <property type="project" value="TreeGrafter"/>
</dbReference>
<dbReference type="InterPro" id="IPR058240">
    <property type="entry name" value="rSAM_sf"/>
</dbReference>
<sequence length="338" mass="37352">MTYLSSLPHSPGETPRDNRTINYLRISVTDRCNLACRYCVPKQDLPFVTHADVARYEELLTIVEAAAELGITKIRITGGEPLVRKGLFGFIKNLSDVPGIEDIAITTNGVLLEKNMDALVASGVRRLNISLDTLSPEIFKQITGKDRHAKVWRGIMAAHDRGIAPIKLNMVPLRGINEDDIEKMARLVLSYPFHVRFIEYMPMGNSGVTMDQQMLIPEISARVEAALGSLTPMGKGKHDGPARRFTAKHALGEIGFISPVSSHFCHQCNRLRLTSTGMLRPCLLHNYETDILSIVRNGGTCDDIKSVILETIANKPLQHSLGEKAPEKINSQMFTIGG</sequence>
<dbReference type="GO" id="GO:0061799">
    <property type="term" value="F:cyclic pyranopterin monophosphate synthase activity"/>
    <property type="evidence" value="ECO:0007669"/>
    <property type="project" value="TreeGrafter"/>
</dbReference>
<dbReference type="GO" id="GO:0005525">
    <property type="term" value="F:GTP binding"/>
    <property type="evidence" value="ECO:0007669"/>
    <property type="project" value="UniProtKB-KW"/>
</dbReference>
<evidence type="ECO:0000256" key="1">
    <source>
        <dbReference type="ARBA" id="ARBA00001966"/>
    </source>
</evidence>
<evidence type="ECO:0000256" key="8">
    <source>
        <dbReference type="ARBA" id="ARBA00023134"/>
    </source>
</evidence>
<dbReference type="NCBIfam" id="TIGR02666">
    <property type="entry name" value="moaA"/>
    <property type="match status" value="1"/>
</dbReference>
<comment type="cofactor">
    <cofactor evidence="1">
        <name>[4Fe-4S] cluster</name>
        <dbReference type="ChEBI" id="CHEBI:49883"/>
    </cofactor>
</comment>
<organism evidence="12 13">
    <name type="scientific">Desulfocicer vacuolatum DSM 3385</name>
    <dbReference type="NCBI Taxonomy" id="1121400"/>
    <lineage>
        <taxon>Bacteria</taxon>
        <taxon>Pseudomonadati</taxon>
        <taxon>Thermodesulfobacteriota</taxon>
        <taxon>Desulfobacteria</taxon>
        <taxon>Desulfobacterales</taxon>
        <taxon>Desulfobacteraceae</taxon>
        <taxon>Desulfocicer</taxon>
    </lineage>
</organism>
<dbReference type="InterPro" id="IPR013785">
    <property type="entry name" value="Aldolase_TIM"/>
</dbReference>
<dbReference type="InterPro" id="IPR006638">
    <property type="entry name" value="Elp3/MiaA/NifB-like_rSAM"/>
</dbReference>
<dbReference type="Proteomes" id="UP000192418">
    <property type="component" value="Unassembled WGS sequence"/>
</dbReference>
<evidence type="ECO:0000256" key="10">
    <source>
        <dbReference type="ARBA" id="ARBA00023239"/>
    </source>
</evidence>
<dbReference type="OrthoDB" id="9763993at2"/>
<evidence type="ECO:0000256" key="4">
    <source>
        <dbReference type="ARBA" id="ARBA00022723"/>
    </source>
</evidence>
<keyword evidence="13" id="KW-1185">Reference proteome</keyword>